<gene>
    <name evidence="2" type="ORF">GCM10007418_14600</name>
</gene>
<dbReference type="Proteomes" id="UP000638188">
    <property type="component" value="Unassembled WGS sequence"/>
</dbReference>
<comment type="caution">
    <text evidence="2">The sequence shown here is derived from an EMBL/GenBank/DDBJ whole genome shotgun (WGS) entry which is preliminary data.</text>
</comment>
<dbReference type="EMBL" id="BMFF01000002">
    <property type="protein sequence ID" value="GGC96138.1"/>
    <property type="molecule type" value="Genomic_DNA"/>
</dbReference>
<dbReference type="Pfam" id="PF07110">
    <property type="entry name" value="EthD"/>
    <property type="match status" value="1"/>
</dbReference>
<dbReference type="PANTHER" id="PTHR40260">
    <property type="entry name" value="BLR8190 PROTEIN"/>
    <property type="match status" value="1"/>
</dbReference>
<feature type="domain" description="EthD" evidence="1">
    <location>
        <begin position="18"/>
        <end position="91"/>
    </location>
</feature>
<dbReference type="InterPro" id="IPR011008">
    <property type="entry name" value="Dimeric_a/b-barrel"/>
</dbReference>
<name>A0ABQ1PFB7_9GAMM</name>
<dbReference type="PANTHER" id="PTHR40260:SF2">
    <property type="entry name" value="BLR8190 PROTEIN"/>
    <property type="match status" value="1"/>
</dbReference>
<dbReference type="InterPro" id="IPR009799">
    <property type="entry name" value="EthD_dom"/>
</dbReference>
<evidence type="ECO:0000259" key="1">
    <source>
        <dbReference type="Pfam" id="PF07110"/>
    </source>
</evidence>
<keyword evidence="3" id="KW-1185">Reference proteome</keyword>
<protein>
    <recommendedName>
        <fullName evidence="1">EthD domain-containing protein</fullName>
    </recommendedName>
</protein>
<dbReference type="Gene3D" id="3.30.70.100">
    <property type="match status" value="1"/>
</dbReference>
<dbReference type="SUPFAM" id="SSF54909">
    <property type="entry name" value="Dimeric alpha+beta barrel"/>
    <property type="match status" value="1"/>
</dbReference>
<organism evidence="2 3">
    <name type="scientific">Halopseudomonas salina</name>
    <dbReference type="NCBI Taxonomy" id="1323744"/>
    <lineage>
        <taxon>Bacteria</taxon>
        <taxon>Pseudomonadati</taxon>
        <taxon>Pseudomonadota</taxon>
        <taxon>Gammaproteobacteria</taxon>
        <taxon>Pseudomonadales</taxon>
        <taxon>Pseudomonadaceae</taxon>
        <taxon>Halopseudomonas</taxon>
    </lineage>
</organism>
<dbReference type="RefSeq" id="WP_150276643.1">
    <property type="nucleotide sequence ID" value="NZ_BMFF01000002.1"/>
</dbReference>
<accession>A0ABQ1PFB7</accession>
<dbReference type="NCBIfam" id="TIGR02118">
    <property type="entry name" value="EthD family reductase"/>
    <property type="match status" value="1"/>
</dbReference>
<proteinExistence type="predicted"/>
<reference evidence="3" key="1">
    <citation type="journal article" date="2019" name="Int. J. Syst. Evol. Microbiol.">
        <title>The Global Catalogue of Microorganisms (GCM) 10K type strain sequencing project: providing services to taxonomists for standard genome sequencing and annotation.</title>
        <authorList>
            <consortium name="The Broad Institute Genomics Platform"/>
            <consortium name="The Broad Institute Genome Sequencing Center for Infectious Disease"/>
            <person name="Wu L."/>
            <person name="Ma J."/>
        </authorList>
    </citation>
    <scope>NUCLEOTIDE SEQUENCE [LARGE SCALE GENOMIC DNA]</scope>
    <source>
        <strain evidence="3">CGMCC 1.12482</strain>
    </source>
</reference>
<sequence>MIKASVMYPNSPNARFDMQYYLHSHMPMVTGALGAACLKAEVEKGVAGGTPGAQAPFVAIANLYFDSLDSFQQAFAPNAKKFAEDIPNYTDINAQVQISEIQD</sequence>
<evidence type="ECO:0000313" key="3">
    <source>
        <dbReference type="Proteomes" id="UP000638188"/>
    </source>
</evidence>
<evidence type="ECO:0000313" key="2">
    <source>
        <dbReference type="EMBL" id="GGC96138.1"/>
    </source>
</evidence>